<sequence length="280" mass="30241">MAEFTTIASDLYALAPAEFIAARNARASDETDAALAKRIRALPKPSVAAWVVNVFAHERADRLAQVLLLAEELREAQDELDAAALAKLGRDRRALTGQLAQEAVGLASDRGERVTASTAEAVQRTISAAFFDPDAAAAVASGRLVRDLSSDPVDLEVVVGGGAPAPAAVKEVPADEVRARRERKEAEKAVREAEKERDRAEKELSRAAASRAEAEERVERLEARGEELAKELERVHAEAERARASAEASADRQRAAGDRYTETEKALEQARRGATEKAER</sequence>
<dbReference type="AlphaFoldDB" id="A0A371NR77"/>
<comment type="caution">
    <text evidence="2">The sequence shown here is derived from an EMBL/GenBank/DDBJ whole genome shotgun (WGS) entry which is preliminary data.</text>
</comment>
<feature type="region of interest" description="Disordered" evidence="1">
    <location>
        <begin position="232"/>
        <end position="280"/>
    </location>
</feature>
<reference evidence="2 3" key="1">
    <citation type="submission" date="2018-08" db="EMBL/GenBank/DDBJ databases">
        <title>Isolation, diversity and antifungal activity of Actinobacteria from cow dung.</title>
        <authorList>
            <person name="Ling L."/>
        </authorList>
    </citation>
    <scope>NUCLEOTIDE SEQUENCE [LARGE SCALE GENOMIC DNA]</scope>
    <source>
        <strain evidence="2 3">NEAU-LLE</strain>
    </source>
</reference>
<name>A0A371NR77_9MICO</name>
<dbReference type="OrthoDB" id="3541690at2"/>
<dbReference type="EMBL" id="QUAB01000046">
    <property type="protein sequence ID" value="REJ04668.1"/>
    <property type="molecule type" value="Genomic_DNA"/>
</dbReference>
<organism evidence="2 3">
    <name type="scientific">Microbacterium bovistercoris</name>
    <dbReference type="NCBI Taxonomy" id="2293570"/>
    <lineage>
        <taxon>Bacteria</taxon>
        <taxon>Bacillati</taxon>
        <taxon>Actinomycetota</taxon>
        <taxon>Actinomycetes</taxon>
        <taxon>Micrococcales</taxon>
        <taxon>Microbacteriaceae</taxon>
        <taxon>Microbacterium</taxon>
    </lineage>
</organism>
<feature type="compositionally biased region" description="Basic and acidic residues" evidence="1">
    <location>
        <begin position="178"/>
        <end position="205"/>
    </location>
</feature>
<dbReference type="Proteomes" id="UP000262172">
    <property type="component" value="Unassembled WGS sequence"/>
</dbReference>
<keyword evidence="3" id="KW-1185">Reference proteome</keyword>
<dbReference type="RefSeq" id="WP_116243067.1">
    <property type="nucleotide sequence ID" value="NZ_QUAB01000046.1"/>
</dbReference>
<feature type="region of interest" description="Disordered" evidence="1">
    <location>
        <begin position="178"/>
        <end position="220"/>
    </location>
</feature>
<protein>
    <submittedName>
        <fullName evidence="2">Transposase</fullName>
    </submittedName>
</protein>
<evidence type="ECO:0000313" key="3">
    <source>
        <dbReference type="Proteomes" id="UP000262172"/>
    </source>
</evidence>
<proteinExistence type="predicted"/>
<evidence type="ECO:0000313" key="2">
    <source>
        <dbReference type="EMBL" id="REJ04668.1"/>
    </source>
</evidence>
<gene>
    <name evidence="2" type="ORF">DY023_14660</name>
</gene>
<accession>A0A371NR77</accession>
<evidence type="ECO:0000256" key="1">
    <source>
        <dbReference type="SAM" id="MobiDB-lite"/>
    </source>
</evidence>